<gene>
    <name evidence="1" type="ORF">POPTR_010G010850</name>
</gene>
<dbReference type="InParanoid" id="A0A3N7FP87"/>
<dbReference type="EMBL" id="CM009299">
    <property type="protein sequence ID" value="RQO96085.1"/>
    <property type="molecule type" value="Genomic_DNA"/>
</dbReference>
<accession>A0A3N7FP87</accession>
<proteinExistence type="predicted"/>
<organism evidence="1 2">
    <name type="scientific">Populus trichocarpa</name>
    <name type="common">Western balsam poplar</name>
    <name type="synonym">Populus balsamifera subsp. trichocarpa</name>
    <dbReference type="NCBI Taxonomy" id="3694"/>
    <lineage>
        <taxon>Eukaryota</taxon>
        <taxon>Viridiplantae</taxon>
        <taxon>Streptophyta</taxon>
        <taxon>Embryophyta</taxon>
        <taxon>Tracheophyta</taxon>
        <taxon>Spermatophyta</taxon>
        <taxon>Magnoliopsida</taxon>
        <taxon>eudicotyledons</taxon>
        <taxon>Gunneridae</taxon>
        <taxon>Pentapetalae</taxon>
        <taxon>rosids</taxon>
        <taxon>fabids</taxon>
        <taxon>Malpighiales</taxon>
        <taxon>Salicaceae</taxon>
        <taxon>Saliceae</taxon>
        <taxon>Populus</taxon>
    </lineage>
</organism>
<protein>
    <submittedName>
        <fullName evidence="1">Uncharacterized protein</fullName>
    </submittedName>
</protein>
<dbReference type="AlphaFoldDB" id="A0A3N7FP87"/>
<keyword evidence="2" id="KW-1185">Reference proteome</keyword>
<evidence type="ECO:0000313" key="2">
    <source>
        <dbReference type="Proteomes" id="UP000006729"/>
    </source>
</evidence>
<evidence type="ECO:0000313" key="1">
    <source>
        <dbReference type="EMBL" id="RQO96085.1"/>
    </source>
</evidence>
<reference evidence="1 2" key="1">
    <citation type="journal article" date="2006" name="Science">
        <title>The genome of black cottonwood, Populus trichocarpa (Torr. &amp; Gray).</title>
        <authorList>
            <person name="Tuskan G.A."/>
            <person name="Difazio S."/>
            <person name="Jansson S."/>
            <person name="Bohlmann J."/>
            <person name="Grigoriev I."/>
            <person name="Hellsten U."/>
            <person name="Putnam N."/>
            <person name="Ralph S."/>
            <person name="Rombauts S."/>
            <person name="Salamov A."/>
            <person name="Schein J."/>
            <person name="Sterck L."/>
            <person name="Aerts A."/>
            <person name="Bhalerao R.R."/>
            <person name="Bhalerao R.P."/>
            <person name="Blaudez D."/>
            <person name="Boerjan W."/>
            <person name="Brun A."/>
            <person name="Brunner A."/>
            <person name="Busov V."/>
            <person name="Campbell M."/>
            <person name="Carlson J."/>
            <person name="Chalot M."/>
            <person name="Chapman J."/>
            <person name="Chen G.L."/>
            <person name="Cooper D."/>
            <person name="Coutinho P.M."/>
            <person name="Couturier J."/>
            <person name="Covert S."/>
            <person name="Cronk Q."/>
            <person name="Cunningham R."/>
            <person name="Davis J."/>
            <person name="Degroeve S."/>
            <person name="Dejardin A."/>
            <person name="Depamphilis C."/>
            <person name="Detter J."/>
            <person name="Dirks B."/>
            <person name="Dubchak I."/>
            <person name="Duplessis S."/>
            <person name="Ehlting J."/>
            <person name="Ellis B."/>
            <person name="Gendler K."/>
            <person name="Goodstein D."/>
            <person name="Gribskov M."/>
            <person name="Grimwood J."/>
            <person name="Groover A."/>
            <person name="Gunter L."/>
            <person name="Hamberger B."/>
            <person name="Heinze B."/>
            <person name="Helariutta Y."/>
            <person name="Henrissat B."/>
            <person name="Holligan D."/>
            <person name="Holt R."/>
            <person name="Huang W."/>
            <person name="Islam-Faridi N."/>
            <person name="Jones S."/>
            <person name="Jones-Rhoades M."/>
            <person name="Jorgensen R."/>
            <person name="Joshi C."/>
            <person name="Kangasjarvi J."/>
            <person name="Karlsson J."/>
            <person name="Kelleher C."/>
            <person name="Kirkpatrick R."/>
            <person name="Kirst M."/>
            <person name="Kohler A."/>
            <person name="Kalluri U."/>
            <person name="Larimer F."/>
            <person name="Leebens-Mack J."/>
            <person name="Leple J.C."/>
            <person name="Locascio P."/>
            <person name="Lou Y."/>
            <person name="Lucas S."/>
            <person name="Martin F."/>
            <person name="Montanini B."/>
            <person name="Napoli C."/>
            <person name="Nelson D.R."/>
            <person name="Nelson C."/>
            <person name="Nieminen K."/>
            <person name="Nilsson O."/>
            <person name="Pereda V."/>
            <person name="Peter G."/>
            <person name="Philippe R."/>
            <person name="Pilate G."/>
            <person name="Poliakov A."/>
            <person name="Razumovskaya J."/>
            <person name="Richardson P."/>
            <person name="Rinaldi C."/>
            <person name="Ritland K."/>
            <person name="Rouze P."/>
            <person name="Ryaboy D."/>
            <person name="Schmutz J."/>
            <person name="Schrader J."/>
            <person name="Segerman B."/>
            <person name="Shin H."/>
            <person name="Siddiqui A."/>
            <person name="Sterky F."/>
            <person name="Terry A."/>
            <person name="Tsai C.J."/>
            <person name="Uberbacher E."/>
            <person name="Unneberg P."/>
            <person name="Vahala J."/>
            <person name="Wall K."/>
            <person name="Wessler S."/>
            <person name="Yang G."/>
            <person name="Yin T."/>
            <person name="Douglas C."/>
            <person name="Marra M."/>
            <person name="Sandberg G."/>
            <person name="Van de Peer Y."/>
            <person name="Rokhsar D."/>
        </authorList>
    </citation>
    <scope>NUCLEOTIDE SEQUENCE [LARGE SCALE GENOMIC DNA]</scope>
    <source>
        <strain evidence="2">cv. Nisqually</strain>
    </source>
</reference>
<dbReference type="Proteomes" id="UP000006729">
    <property type="component" value="Chromosome 10"/>
</dbReference>
<name>A0A3N7FP87_POPTR</name>
<sequence length="32" mass="3495">MGCEDAQQLPGLLRFSTLKCTSIRSVIPAVIF</sequence>